<dbReference type="PANTHER" id="PTHR40115:SF1">
    <property type="entry name" value="INNER MEMBRANE PROTEIN WITH PEPSY TM HELIX"/>
    <property type="match status" value="1"/>
</dbReference>
<dbReference type="InterPro" id="IPR032307">
    <property type="entry name" value="PepSY_TM-like_2"/>
</dbReference>
<gene>
    <name evidence="2" type="ORF">HPE56_08815</name>
</gene>
<dbReference type="EMBL" id="JABTCF010000004">
    <property type="protein sequence ID" value="MBD0777894.1"/>
    <property type="molecule type" value="Genomic_DNA"/>
</dbReference>
<dbReference type="Proteomes" id="UP001166021">
    <property type="component" value="Unassembled WGS sequence"/>
</dbReference>
<comment type="caution">
    <text evidence="2">The sequence shown here is derived from an EMBL/GenBank/DDBJ whole genome shotgun (WGS) entry which is preliminary data.</text>
</comment>
<accession>A0ABR7UZ67</accession>
<evidence type="ECO:0000313" key="3">
    <source>
        <dbReference type="Proteomes" id="UP001166021"/>
    </source>
</evidence>
<keyword evidence="1" id="KW-1133">Transmembrane helix</keyword>
<protein>
    <submittedName>
        <fullName evidence="2">PepSY domain-containing protein</fullName>
    </submittedName>
</protein>
<keyword evidence="1" id="KW-0812">Transmembrane</keyword>
<name>A0ABR7UZ67_9FLAO</name>
<feature type="transmembrane region" description="Helical" evidence="1">
    <location>
        <begin position="122"/>
        <end position="142"/>
    </location>
</feature>
<keyword evidence="3" id="KW-1185">Reference proteome</keyword>
<dbReference type="PANTHER" id="PTHR40115">
    <property type="entry name" value="INNER MEMBRANE PROTEIN WITH PEPSY TM HELIX"/>
    <property type="match status" value="1"/>
</dbReference>
<reference evidence="2" key="1">
    <citation type="submission" date="2020-05" db="EMBL/GenBank/DDBJ databases">
        <title>The draft genome sequence of Maribacter sp. ANRC-HE7.</title>
        <authorList>
            <person name="Mu L."/>
        </authorList>
    </citation>
    <scope>NUCLEOTIDE SEQUENCE</scope>
    <source>
        <strain evidence="2">ANRC-HE7</strain>
    </source>
</reference>
<keyword evidence="1" id="KW-0472">Membrane</keyword>
<evidence type="ECO:0000256" key="1">
    <source>
        <dbReference type="SAM" id="Phobius"/>
    </source>
</evidence>
<feature type="transmembrane region" description="Helical" evidence="1">
    <location>
        <begin position="20"/>
        <end position="38"/>
    </location>
</feature>
<organism evidence="2 3">
    <name type="scientific">Maribacter aquimaris</name>
    <dbReference type="NCBI Taxonomy" id="2737171"/>
    <lineage>
        <taxon>Bacteria</taxon>
        <taxon>Pseudomonadati</taxon>
        <taxon>Bacteroidota</taxon>
        <taxon>Flavobacteriia</taxon>
        <taxon>Flavobacteriales</taxon>
        <taxon>Flavobacteriaceae</taxon>
        <taxon>Maribacter</taxon>
    </lineage>
</organism>
<evidence type="ECO:0000313" key="2">
    <source>
        <dbReference type="EMBL" id="MBD0777894.1"/>
    </source>
</evidence>
<proteinExistence type="predicted"/>
<sequence>MKGKKSMNFYMRIVHRYLGFFLAGIMAVYAFSGIILIFRETDFLKSEQTIEKKVAVGLSSQALGKALHLKNLKVSNVEDNTQYFDNGTYNSLTGDVKYTSNELPAVLRKLNQLHKASTNQPLFWLNIFFGVSLFFFVVSSFFMFKPKTKTLKEGVYVSIVGVALTVLLVFLS</sequence>
<feature type="transmembrane region" description="Helical" evidence="1">
    <location>
        <begin position="154"/>
        <end position="171"/>
    </location>
</feature>